<dbReference type="InterPro" id="IPR009030">
    <property type="entry name" value="Growth_fac_rcpt_cys_sf"/>
</dbReference>
<proteinExistence type="evidence at transcript level"/>
<feature type="region of interest" description="Disordered" evidence="6">
    <location>
        <begin position="382"/>
        <end position="434"/>
    </location>
</feature>
<dbReference type="Pfam" id="PF01390">
    <property type="entry name" value="SEA"/>
    <property type="match status" value="1"/>
</dbReference>
<dbReference type="EMBL" id="MN918707">
    <property type="protein sequence ID" value="QKV49917.1"/>
    <property type="molecule type" value="mRNA"/>
</dbReference>
<evidence type="ECO:0000256" key="4">
    <source>
        <dbReference type="ARBA" id="ARBA00023157"/>
    </source>
</evidence>
<evidence type="ECO:0000259" key="8">
    <source>
        <dbReference type="PROSITE" id="PS50024"/>
    </source>
</evidence>
<feature type="region of interest" description="Disordered" evidence="6">
    <location>
        <begin position="871"/>
        <end position="997"/>
    </location>
</feature>
<feature type="compositionally biased region" description="Polar residues" evidence="6">
    <location>
        <begin position="2485"/>
        <end position="2510"/>
    </location>
</feature>
<feature type="region of interest" description="Disordered" evidence="6">
    <location>
        <begin position="622"/>
        <end position="814"/>
    </location>
</feature>
<feature type="domain" description="SEA" evidence="8">
    <location>
        <begin position="2073"/>
        <end position="2197"/>
    </location>
</feature>
<keyword evidence="3" id="KW-0677">Repeat</keyword>
<feature type="region of interest" description="Disordered" evidence="6">
    <location>
        <begin position="98"/>
        <end position="151"/>
    </location>
</feature>
<dbReference type="GO" id="GO:0005509">
    <property type="term" value="F:calcium ion binding"/>
    <property type="evidence" value="ECO:0007669"/>
    <property type="project" value="InterPro"/>
</dbReference>
<evidence type="ECO:0000256" key="3">
    <source>
        <dbReference type="ARBA" id="ARBA00022737"/>
    </source>
</evidence>
<feature type="disulfide bond" evidence="5">
    <location>
        <begin position="2273"/>
        <end position="2282"/>
    </location>
</feature>
<dbReference type="PANTHER" id="PTHR48125">
    <property type="entry name" value="LP07818P1"/>
    <property type="match status" value="1"/>
</dbReference>
<evidence type="ECO:0000256" key="6">
    <source>
        <dbReference type="SAM" id="MobiDB-lite"/>
    </source>
</evidence>
<feature type="compositionally biased region" description="Pro residues" evidence="6">
    <location>
        <begin position="750"/>
        <end position="768"/>
    </location>
</feature>
<evidence type="ECO:0000256" key="2">
    <source>
        <dbReference type="ARBA" id="ARBA00022729"/>
    </source>
</evidence>
<feature type="region of interest" description="Disordered" evidence="6">
    <location>
        <begin position="218"/>
        <end position="266"/>
    </location>
</feature>
<feature type="compositionally biased region" description="Basic and acidic residues" evidence="6">
    <location>
        <begin position="1260"/>
        <end position="1275"/>
    </location>
</feature>
<keyword evidence="2" id="KW-0732">Signal</keyword>
<feature type="transmembrane region" description="Helical" evidence="7">
    <location>
        <begin position="2288"/>
        <end position="2313"/>
    </location>
</feature>
<feature type="domain" description="EGF-like" evidence="9">
    <location>
        <begin position="2199"/>
        <end position="2237"/>
    </location>
</feature>
<dbReference type="PROSITE" id="PS50026">
    <property type="entry name" value="EGF_3"/>
    <property type="match status" value="2"/>
</dbReference>
<feature type="compositionally biased region" description="Pro residues" evidence="6">
    <location>
        <begin position="1652"/>
        <end position="1672"/>
    </location>
</feature>
<evidence type="ECO:0000256" key="5">
    <source>
        <dbReference type="PROSITE-ProRule" id="PRU00076"/>
    </source>
</evidence>
<feature type="compositionally biased region" description="Low complexity" evidence="6">
    <location>
        <begin position="1540"/>
        <end position="1556"/>
    </location>
</feature>
<feature type="compositionally biased region" description="Basic residues" evidence="6">
    <location>
        <begin position="2468"/>
        <end position="2484"/>
    </location>
</feature>
<dbReference type="Pfam" id="PF07645">
    <property type="entry name" value="EGF_CA"/>
    <property type="match status" value="1"/>
</dbReference>
<feature type="region of interest" description="Disordered" evidence="6">
    <location>
        <begin position="2460"/>
        <end position="2519"/>
    </location>
</feature>
<dbReference type="PROSITE" id="PS00010">
    <property type="entry name" value="ASX_HYDROXYL"/>
    <property type="match status" value="1"/>
</dbReference>
<dbReference type="InterPro" id="IPR000152">
    <property type="entry name" value="EGF-type_Asp/Asn_hydroxyl_site"/>
</dbReference>
<feature type="compositionally biased region" description="Acidic residues" evidence="6">
    <location>
        <begin position="1804"/>
        <end position="1819"/>
    </location>
</feature>
<feature type="compositionally biased region" description="Basic residues" evidence="6">
    <location>
        <begin position="383"/>
        <end position="394"/>
    </location>
</feature>
<feature type="compositionally biased region" description="Low complexity" evidence="6">
    <location>
        <begin position="2596"/>
        <end position="2613"/>
    </location>
</feature>
<reference evidence="10" key="1">
    <citation type="journal article" date="2020" name="Insect Biochem. Mol. Biol.">
        <title>Mucin family genes are essential for the growth and development of the migratory locust, Locusta migratoria.</title>
        <authorList>
            <person name="Zhao X."/>
            <person name="Zhang J."/>
            <person name="Yang J."/>
            <person name="Niu N."/>
            <person name="Zhang J."/>
            <person name="Yang Q."/>
        </authorList>
    </citation>
    <scope>NUCLEOTIDE SEQUENCE</scope>
</reference>
<feature type="compositionally biased region" description="Pro residues" evidence="6">
    <location>
        <begin position="1507"/>
        <end position="1539"/>
    </location>
</feature>
<dbReference type="CDD" id="cd00054">
    <property type="entry name" value="EGF_CA"/>
    <property type="match status" value="1"/>
</dbReference>
<dbReference type="Gene3D" id="2.10.25.10">
    <property type="entry name" value="Laminin"/>
    <property type="match status" value="1"/>
</dbReference>
<keyword evidence="7" id="KW-1133">Transmembrane helix</keyword>
<feature type="region of interest" description="Disordered" evidence="6">
    <location>
        <begin position="2589"/>
        <end position="2618"/>
    </location>
</feature>
<dbReference type="Gene3D" id="3.30.70.960">
    <property type="entry name" value="SEA domain"/>
    <property type="match status" value="1"/>
</dbReference>
<evidence type="ECO:0000256" key="1">
    <source>
        <dbReference type="ARBA" id="ARBA00022536"/>
    </source>
</evidence>
<dbReference type="InterPro" id="IPR036364">
    <property type="entry name" value="SEA_dom_sf"/>
</dbReference>
<keyword evidence="7" id="KW-0472">Membrane</keyword>
<dbReference type="InterPro" id="IPR049883">
    <property type="entry name" value="NOTCH1_EGF-like"/>
</dbReference>
<accession>A0A7D4XGP9</accession>
<evidence type="ECO:0000313" key="10">
    <source>
        <dbReference type="EMBL" id="QKV49917.1"/>
    </source>
</evidence>
<feature type="compositionally biased region" description="Low complexity" evidence="6">
    <location>
        <begin position="702"/>
        <end position="712"/>
    </location>
</feature>
<feature type="compositionally biased region" description="Basic and acidic residues" evidence="6">
    <location>
        <begin position="932"/>
        <end position="941"/>
    </location>
</feature>
<dbReference type="InterPro" id="IPR000082">
    <property type="entry name" value="SEA_dom"/>
</dbReference>
<comment type="caution">
    <text evidence="5">Lacks conserved residue(s) required for the propagation of feature annotation.</text>
</comment>
<keyword evidence="1 5" id="KW-0245">EGF-like domain</keyword>
<evidence type="ECO:0000256" key="7">
    <source>
        <dbReference type="SAM" id="Phobius"/>
    </source>
</evidence>
<organism evidence="10">
    <name type="scientific">Locusta migratoria</name>
    <name type="common">Migratory locust</name>
    <dbReference type="NCBI Taxonomy" id="7004"/>
    <lineage>
        <taxon>Eukaryota</taxon>
        <taxon>Metazoa</taxon>
        <taxon>Ecdysozoa</taxon>
        <taxon>Arthropoda</taxon>
        <taxon>Hexapoda</taxon>
        <taxon>Insecta</taxon>
        <taxon>Pterygota</taxon>
        <taxon>Neoptera</taxon>
        <taxon>Polyneoptera</taxon>
        <taxon>Orthoptera</taxon>
        <taxon>Caelifera</taxon>
        <taxon>Acrididea</taxon>
        <taxon>Acridomorpha</taxon>
        <taxon>Acridoidea</taxon>
        <taxon>Acrididae</taxon>
        <taxon>Oedipodinae</taxon>
        <taxon>Locusta</taxon>
    </lineage>
</organism>
<dbReference type="PROSITE" id="PS50024">
    <property type="entry name" value="SEA"/>
    <property type="match status" value="1"/>
</dbReference>
<feature type="compositionally biased region" description="Low complexity" evidence="6">
    <location>
        <begin position="1925"/>
        <end position="1944"/>
    </location>
</feature>
<feature type="compositionally biased region" description="Pro residues" evidence="6">
    <location>
        <begin position="688"/>
        <end position="701"/>
    </location>
</feature>
<feature type="compositionally biased region" description="Basic and acidic residues" evidence="6">
    <location>
        <begin position="791"/>
        <end position="814"/>
    </location>
</feature>
<feature type="region of interest" description="Disordered" evidence="6">
    <location>
        <begin position="2315"/>
        <end position="2335"/>
    </location>
</feature>
<feature type="region of interest" description="Disordered" evidence="6">
    <location>
        <begin position="1925"/>
        <end position="1966"/>
    </location>
</feature>
<feature type="region of interest" description="Disordered" evidence="6">
    <location>
        <begin position="1770"/>
        <end position="1831"/>
    </location>
</feature>
<feature type="region of interest" description="Disordered" evidence="6">
    <location>
        <begin position="1029"/>
        <end position="1323"/>
    </location>
</feature>
<dbReference type="SMART" id="SM00181">
    <property type="entry name" value="EGF"/>
    <property type="match status" value="3"/>
</dbReference>
<dbReference type="PANTHER" id="PTHR48125:SF10">
    <property type="entry name" value="OS12G0136300 PROTEIN"/>
    <property type="match status" value="1"/>
</dbReference>
<sequence length="2650" mass="278958">MAMDQAPAVQPTKTAEPPAVAPTVGPDASQIAPSMDTLQPANVENIVTGSTIIFFDEEDGVDSDSGPTAAATPALDSSTVAALSDSRTTVVNAGAATVIFPDPEPTTAEPADSQQESTTVSTDDDEYGTGDEENGGISQTPTSDAGPAASTSVVTVTASPVTTTVAVPVTKKPVVGPGGSEIQVSDLLSLGSLGINGLNALGPVFNAMAGLIQGNLQQQPDAAKRRNDSVNTGNRAPELVPGDREDYPHPVYRPQPQADTEPPPRSPIYIPVGGLAAADHDIEAAESQNYEARIKINALPGSGKWGGSAESVGGVVIGRPTLEKPLGDGIPISPGEVITANSDVIVGKPAVAGPRPPKITAAGHEHDHALDHGGIAVGMRPPPPHRKPWLHHHQQPPMRDEFLGPPPPPPPPGSHVGGEVQGRPPGSANHYRLHHDRPHPGLNLNHNHNQNNFNNNQKPPALKLRPHVVEGLPYKLESVVTGSQAVLVAEGGAGEVVHGSPVPHRHAVLPAGADAASLLVDIRPSQVANVLIPRGSHTAHVFSAPAPSPLVADDVFRDDSPFPVPEAAADFVGLDAAPQLEHGVGTVIEVHPGDSPTETGGVVAGLQGGDINVNIAPGQGISVDVGPGGSMVHARPDSVPGPGKEVHRIQPSGVVLDAPRPQLQPQPHRPEQPLAHPPLPHRPESPLAHPPPPPPPPPPPSSSQQSPSRRPPVTLYRPSTGTGGSTAGGRPHQYRFPVPGRPLRPSDFMTPPPPPPHLPLRPPAPKPTPGVHQHLRPQQPGGPLVIPLRPDAGRPPRPGNDHFVHGHDHEHDLHIHGDDHELHVHGLEAERDHTTRLHPVRIGGGGVVVRPGPGPVDVFVRPDGELVSVEDDLGVAGSSRPLPRPPSLSPKPSRRPPVTDLFAIWPGDRYNGSRPQHGAGPPPPRQGVGSRPGDREREQERPPQQPTLQHGFHEVRPVAEPGDVPTVPGFVNGQPKPPPDFHSQSHRQRPPPITEADNNIIVGHVPHFNELHSPVPPDDLRPHVVAVGEPTNKVDEPPGNVDHHQLHHHHVAGEVSSPEIGVVRPGERPLQSGIRFPGAGDHFEVEEDTQSVEKSDPDSTGAASGTDGSPDPPAHGSDSADSDEDRLGSILHGGTQTERPLVTLPPDNSPGHDHVHNTNTGTATREPEHRDETPSRNEIPILGVGKERPPHLHVGVSGWQIIGSQPDRPGTPQDGASNGPDVGSATPGRGPPHRVAGYRPPGWHTGGSGHLIVTVGDESGPVRDRPSGDDSDVHYGRPHVSPGGTPEDARPHWSGEAPRPPIETPVVDRETSGYGVADFGQDVPPFKAMGEDVSAVVDSVLRPPSLNLPPATAVRPTQPPPPPPPPPPRVTVLTDHRHNNKPHRQPVIVLGRPAEFTGDVATHRPTQRPSMTEEGRPGDGEPPADMTEVDKPPPPPPRPAVADLETAASTARPFKLRPQDDSVMGLAPPPPRVTVVGVGNGGGPPPLQGDSTHRPVLIGGGRKPPVQTLPPPPSEFEQPPPPLVTTPRRPPFVVTPPTPAYSSAPTTKPKPSTSTSVDDTKDELEDEDQELAETSSGSKPPAPPLPPLSPSVTSAAAPELVDVTYRPPVYTTQRPRPVTPLDATRKPPQVVSPSRTEADMLETVSVGRPVSQPLPPPPPPPPPTREAPPRPPSVALAPTPVRDAASTEVKASPPPPPAAAATPPATLDRTWTTLAVDLEGSQTRLPNRRRPTATPAVAPTSATSSDTSSNTGKVTSVVVTSGSKTVLFVKPTAARLPTQTTKSTPTPRPRPRPRPTTETGGLFDDFDDVADEDDEEESETGTAGGSRGKVDLGVASSNQEKVVVGSAPASTLYVTHTHTLTVTTTETQVVSTAGRPPVTRTVVLTKTQTSTVVDTVTETQTLLRPTSVYATVTTTVSAIRPFTEGVSSTSTVSTVTTPAPTTGSQPPPPPPPAGTGDRPGDRTAGAGDTFFVVVTDPHHKLPPPSGAPLPPGIIEYEVDKEDEQEPRQDGGGAGGNVLLTAGVGGSGAAATSACRPECSAARNEVCQRAADGHPRCLCRPGFARIFPDRPCKPTYTYTLRLVLSRHGDRPITFSPGLGDTGSDTFAETSRAAAEGLDRLVMQSDLRDVFHGVSVEAFLPPDEGSTAGVIVTFQVRLSDNTDEERLKEVFRKSLRATNYSLGGTDVFADKERIQHIEAEDFDECASRQYHDCSENAHCFNLRGTYTCSCREGFADLSENPLFPGRLCSAELIGCERCHFHGTCGDDHHQVQCECFQWYAGDTCHINLKALLIALVTIGCVLVALLLVCVLMTCARGGSRGGRTRGRSRREGPLERRAMIHDSASEASGDQTLPRSQTPAAVFGKKARPVSAPTATVVAVVPPPPAGFAPTPVPVPPPLQPPPEQRDRSLTVMIPRAKYRPSPVAPPHQPLPTLVSMSTFGDAEKRAIAHESKLLALLEGASKQDGQLQSHHHHHQHQQQTSKRKPSNTTSQATEASTPRKNSSSRKPSNGNIPPPAPGALVSAGFEVSATVGKPATDSDTEASAVVHNGSTLRTTDSVQITVEEMSEPSVKAGSAVETLTVSEARSCDETTIHPPTKSLHSNYSSKHSSNNLNNDEGHTMAERDIGSTFVMPQSHLYTPDRGSDISNFDSL</sequence>
<feature type="compositionally biased region" description="Pro residues" evidence="6">
    <location>
        <begin position="1357"/>
        <end position="1369"/>
    </location>
</feature>
<dbReference type="FunFam" id="2.10.25.10:FF:000038">
    <property type="entry name" value="Fibrillin 2"/>
    <property type="match status" value="1"/>
</dbReference>
<dbReference type="InterPro" id="IPR001881">
    <property type="entry name" value="EGF-like_Ca-bd_dom"/>
</dbReference>
<dbReference type="SUPFAM" id="SSF82671">
    <property type="entry name" value="SEA domain"/>
    <property type="match status" value="1"/>
</dbReference>
<dbReference type="InterPro" id="IPR000742">
    <property type="entry name" value="EGF"/>
</dbReference>
<protein>
    <submittedName>
        <fullName evidence="10">Mucin-17</fullName>
    </submittedName>
</protein>
<feature type="compositionally biased region" description="Pro residues" evidence="6">
    <location>
        <begin position="404"/>
        <end position="413"/>
    </location>
</feature>
<feature type="compositionally biased region" description="Basic and acidic residues" evidence="6">
    <location>
        <begin position="1165"/>
        <end position="1175"/>
    </location>
</feature>
<evidence type="ECO:0000259" key="9">
    <source>
        <dbReference type="PROSITE" id="PS50026"/>
    </source>
</evidence>
<name>A0A7D4XGP9_LOCMI</name>
<feature type="compositionally biased region" description="Low complexity" evidence="6">
    <location>
        <begin position="1775"/>
        <end position="1785"/>
    </location>
</feature>
<feature type="compositionally biased region" description="Acidic residues" evidence="6">
    <location>
        <begin position="122"/>
        <end position="134"/>
    </location>
</feature>
<feature type="compositionally biased region" description="Basic and acidic residues" evidence="6">
    <location>
        <begin position="1032"/>
        <end position="1044"/>
    </location>
</feature>
<keyword evidence="7" id="KW-0812">Transmembrane</keyword>
<feature type="compositionally biased region" description="Pro residues" evidence="6">
    <location>
        <begin position="1580"/>
        <end position="1589"/>
    </location>
</feature>
<feature type="domain" description="EGF-like" evidence="9">
    <location>
        <begin position="2249"/>
        <end position="2283"/>
    </location>
</feature>
<keyword evidence="4 5" id="KW-1015">Disulfide bond</keyword>
<feature type="region of interest" description="Disordered" evidence="6">
    <location>
        <begin position="1"/>
        <end position="33"/>
    </location>
</feature>
<feature type="compositionally biased region" description="Low complexity" evidence="6">
    <location>
        <begin position="1732"/>
        <end position="1753"/>
    </location>
</feature>
<dbReference type="SMART" id="SM00179">
    <property type="entry name" value="EGF_CA"/>
    <property type="match status" value="1"/>
</dbReference>
<feature type="region of interest" description="Disordered" evidence="6">
    <location>
        <begin position="1342"/>
        <end position="1753"/>
    </location>
</feature>
<dbReference type="InterPro" id="IPR018097">
    <property type="entry name" value="EGF_Ca-bd_CS"/>
</dbReference>
<dbReference type="PROSITE" id="PS01187">
    <property type="entry name" value="EGF_CA"/>
    <property type="match status" value="1"/>
</dbReference>
<dbReference type="SUPFAM" id="SSF57184">
    <property type="entry name" value="Growth factor receptor domain"/>
    <property type="match status" value="1"/>
</dbReference>
<feature type="compositionally biased region" description="Acidic residues" evidence="6">
    <location>
        <begin position="1560"/>
        <end position="1571"/>
    </location>
</feature>
<feature type="compositionally biased region" description="Polar residues" evidence="6">
    <location>
        <begin position="112"/>
        <end position="121"/>
    </location>
</feature>
<dbReference type="PROSITE" id="PS00022">
    <property type="entry name" value="EGF_1"/>
    <property type="match status" value="1"/>
</dbReference>